<protein>
    <submittedName>
        <fullName evidence="1">Uncharacterized protein</fullName>
    </submittedName>
</protein>
<dbReference type="AlphaFoldDB" id="A0A6A0AE01"/>
<name>A0A6A0AE01_HAELA</name>
<feature type="non-terminal residue" evidence="1">
    <location>
        <position position="22"/>
    </location>
</feature>
<gene>
    <name evidence="1" type="ORF">HaLaN_29853</name>
</gene>
<accession>A0A6A0AE01</accession>
<dbReference type="EMBL" id="BLLF01005229">
    <property type="protein sequence ID" value="GFH30915.1"/>
    <property type="molecule type" value="Genomic_DNA"/>
</dbReference>
<organism evidence="1 2">
    <name type="scientific">Haematococcus lacustris</name>
    <name type="common">Green alga</name>
    <name type="synonym">Haematococcus pluvialis</name>
    <dbReference type="NCBI Taxonomy" id="44745"/>
    <lineage>
        <taxon>Eukaryota</taxon>
        <taxon>Viridiplantae</taxon>
        <taxon>Chlorophyta</taxon>
        <taxon>core chlorophytes</taxon>
        <taxon>Chlorophyceae</taxon>
        <taxon>CS clade</taxon>
        <taxon>Chlamydomonadales</taxon>
        <taxon>Haematococcaceae</taxon>
        <taxon>Haematococcus</taxon>
    </lineage>
</organism>
<keyword evidence="2" id="KW-1185">Reference proteome</keyword>
<sequence>MIQHLIQHCGQCSIAYPAERSL</sequence>
<dbReference type="Proteomes" id="UP000485058">
    <property type="component" value="Unassembled WGS sequence"/>
</dbReference>
<evidence type="ECO:0000313" key="2">
    <source>
        <dbReference type="Proteomes" id="UP000485058"/>
    </source>
</evidence>
<comment type="caution">
    <text evidence="1">The sequence shown here is derived from an EMBL/GenBank/DDBJ whole genome shotgun (WGS) entry which is preliminary data.</text>
</comment>
<proteinExistence type="predicted"/>
<reference evidence="1 2" key="1">
    <citation type="submission" date="2020-02" db="EMBL/GenBank/DDBJ databases">
        <title>Draft genome sequence of Haematococcus lacustris strain NIES-144.</title>
        <authorList>
            <person name="Morimoto D."/>
            <person name="Nakagawa S."/>
            <person name="Yoshida T."/>
            <person name="Sawayama S."/>
        </authorList>
    </citation>
    <scope>NUCLEOTIDE SEQUENCE [LARGE SCALE GENOMIC DNA]</scope>
    <source>
        <strain evidence="1 2">NIES-144</strain>
    </source>
</reference>
<evidence type="ECO:0000313" key="1">
    <source>
        <dbReference type="EMBL" id="GFH30915.1"/>
    </source>
</evidence>